<dbReference type="AlphaFoldDB" id="A0AAV7RF77"/>
<feature type="region of interest" description="Disordered" evidence="1">
    <location>
        <begin position="93"/>
        <end position="117"/>
    </location>
</feature>
<keyword evidence="2" id="KW-0472">Membrane</keyword>
<keyword evidence="2" id="KW-1133">Transmembrane helix</keyword>
<evidence type="ECO:0000313" key="3">
    <source>
        <dbReference type="EMBL" id="KAJ1150257.1"/>
    </source>
</evidence>
<name>A0AAV7RF77_PLEWA</name>
<accession>A0AAV7RF77</accession>
<protein>
    <recommendedName>
        <fullName evidence="5">Transmembrane protein</fullName>
    </recommendedName>
</protein>
<proteinExistence type="predicted"/>
<feature type="transmembrane region" description="Helical" evidence="2">
    <location>
        <begin position="26"/>
        <end position="48"/>
    </location>
</feature>
<dbReference type="EMBL" id="JANPWB010000009">
    <property type="protein sequence ID" value="KAJ1150257.1"/>
    <property type="molecule type" value="Genomic_DNA"/>
</dbReference>
<feature type="compositionally biased region" description="Basic and acidic residues" evidence="1">
    <location>
        <begin position="93"/>
        <end position="105"/>
    </location>
</feature>
<evidence type="ECO:0000256" key="1">
    <source>
        <dbReference type="SAM" id="MobiDB-lite"/>
    </source>
</evidence>
<gene>
    <name evidence="3" type="ORF">NDU88_003052</name>
</gene>
<feature type="compositionally biased region" description="Basic residues" evidence="1">
    <location>
        <begin position="106"/>
        <end position="117"/>
    </location>
</feature>
<evidence type="ECO:0000256" key="2">
    <source>
        <dbReference type="SAM" id="Phobius"/>
    </source>
</evidence>
<evidence type="ECO:0000313" key="4">
    <source>
        <dbReference type="Proteomes" id="UP001066276"/>
    </source>
</evidence>
<organism evidence="3 4">
    <name type="scientific">Pleurodeles waltl</name>
    <name type="common">Iberian ribbed newt</name>
    <dbReference type="NCBI Taxonomy" id="8319"/>
    <lineage>
        <taxon>Eukaryota</taxon>
        <taxon>Metazoa</taxon>
        <taxon>Chordata</taxon>
        <taxon>Craniata</taxon>
        <taxon>Vertebrata</taxon>
        <taxon>Euteleostomi</taxon>
        <taxon>Amphibia</taxon>
        <taxon>Batrachia</taxon>
        <taxon>Caudata</taxon>
        <taxon>Salamandroidea</taxon>
        <taxon>Salamandridae</taxon>
        <taxon>Pleurodelinae</taxon>
        <taxon>Pleurodeles</taxon>
    </lineage>
</organism>
<keyword evidence="2" id="KW-0812">Transmembrane</keyword>
<dbReference type="Proteomes" id="UP001066276">
    <property type="component" value="Chromosome 5"/>
</dbReference>
<sequence>MRRENRYWYNIHSANPKWPPHVMRDVVIYVMTRPSVFFAVACFYSAALSRCHTRNKTRSDVVTKDRCAPEGECWSYREGHQHTLHTGRMLRGMQDDFGNHAEGGQRHKNVRSMKKQR</sequence>
<keyword evidence="4" id="KW-1185">Reference proteome</keyword>
<evidence type="ECO:0008006" key="5">
    <source>
        <dbReference type="Google" id="ProtNLM"/>
    </source>
</evidence>
<comment type="caution">
    <text evidence="3">The sequence shown here is derived from an EMBL/GenBank/DDBJ whole genome shotgun (WGS) entry which is preliminary data.</text>
</comment>
<reference evidence="3" key="1">
    <citation type="journal article" date="2022" name="bioRxiv">
        <title>Sequencing and chromosome-scale assembly of the giantPleurodeles waltlgenome.</title>
        <authorList>
            <person name="Brown T."/>
            <person name="Elewa A."/>
            <person name="Iarovenko S."/>
            <person name="Subramanian E."/>
            <person name="Araus A.J."/>
            <person name="Petzold A."/>
            <person name="Susuki M."/>
            <person name="Suzuki K.-i.T."/>
            <person name="Hayashi T."/>
            <person name="Toyoda A."/>
            <person name="Oliveira C."/>
            <person name="Osipova E."/>
            <person name="Leigh N.D."/>
            <person name="Simon A."/>
            <person name="Yun M.H."/>
        </authorList>
    </citation>
    <scope>NUCLEOTIDE SEQUENCE</scope>
    <source>
        <strain evidence="3">20211129_DDA</strain>
        <tissue evidence="3">Liver</tissue>
    </source>
</reference>